<feature type="compositionally biased region" description="Basic and acidic residues" evidence="1">
    <location>
        <begin position="135"/>
        <end position="144"/>
    </location>
</feature>
<evidence type="ECO:0000256" key="1">
    <source>
        <dbReference type="SAM" id="MobiDB-lite"/>
    </source>
</evidence>
<protein>
    <submittedName>
        <fullName evidence="2">Uncharacterized protein</fullName>
    </submittedName>
</protein>
<name>A0A9P4QYC7_9PLEO</name>
<feature type="region of interest" description="Disordered" evidence="1">
    <location>
        <begin position="115"/>
        <end position="144"/>
    </location>
</feature>
<evidence type="ECO:0000313" key="3">
    <source>
        <dbReference type="Proteomes" id="UP000799444"/>
    </source>
</evidence>
<accession>A0A9P4QYC7</accession>
<sequence>MRPKLLPRFNEMYYRGFGWLQRPSLLRRVVLRQDVPVLQVAPAPVEEEYDPESVIRRLVAEFPNQLGHLAWDVLPKPLRINVGLRDKYEDQGRLRQFTGEVAYDKCHEQAAFGQPLAAQEGGNRRGSGLGGANLPERRGRDEEVAERHKTLRTMFEGVEAEQKARKRGREEMEEEGAGFGEMDEVEVEREKSVKRRRLLEPQPSPPSFGRIPGLTLIYNDRSPQNRAPPAQQTTVPPPAQQGSTPAQQVVSVPAAAANKTRPKTTATTSRVWTRSTACRRLHRVDRPLC</sequence>
<comment type="caution">
    <text evidence="2">The sequence shown here is derived from an EMBL/GenBank/DDBJ whole genome shotgun (WGS) entry which is preliminary data.</text>
</comment>
<feature type="compositionally biased region" description="Acidic residues" evidence="1">
    <location>
        <begin position="171"/>
        <end position="187"/>
    </location>
</feature>
<feature type="compositionally biased region" description="Low complexity" evidence="1">
    <location>
        <begin position="245"/>
        <end position="257"/>
    </location>
</feature>
<feature type="region of interest" description="Disordered" evidence="1">
    <location>
        <begin position="158"/>
        <end position="272"/>
    </location>
</feature>
<keyword evidence="3" id="KW-1185">Reference proteome</keyword>
<feature type="compositionally biased region" description="Polar residues" evidence="1">
    <location>
        <begin position="263"/>
        <end position="272"/>
    </location>
</feature>
<dbReference type="EMBL" id="ML996164">
    <property type="protein sequence ID" value="KAF2733256.1"/>
    <property type="molecule type" value="Genomic_DNA"/>
</dbReference>
<dbReference type="AlphaFoldDB" id="A0A9P4QYC7"/>
<organism evidence="2 3">
    <name type="scientific">Polyplosphaeria fusca</name>
    <dbReference type="NCBI Taxonomy" id="682080"/>
    <lineage>
        <taxon>Eukaryota</taxon>
        <taxon>Fungi</taxon>
        <taxon>Dikarya</taxon>
        <taxon>Ascomycota</taxon>
        <taxon>Pezizomycotina</taxon>
        <taxon>Dothideomycetes</taxon>
        <taxon>Pleosporomycetidae</taxon>
        <taxon>Pleosporales</taxon>
        <taxon>Tetraplosphaeriaceae</taxon>
        <taxon>Polyplosphaeria</taxon>
    </lineage>
</organism>
<reference evidence="2" key="1">
    <citation type="journal article" date="2020" name="Stud. Mycol.">
        <title>101 Dothideomycetes genomes: a test case for predicting lifestyles and emergence of pathogens.</title>
        <authorList>
            <person name="Haridas S."/>
            <person name="Albert R."/>
            <person name="Binder M."/>
            <person name="Bloem J."/>
            <person name="Labutti K."/>
            <person name="Salamov A."/>
            <person name="Andreopoulos B."/>
            <person name="Baker S."/>
            <person name="Barry K."/>
            <person name="Bills G."/>
            <person name="Bluhm B."/>
            <person name="Cannon C."/>
            <person name="Castanera R."/>
            <person name="Culley D."/>
            <person name="Daum C."/>
            <person name="Ezra D."/>
            <person name="Gonzalez J."/>
            <person name="Henrissat B."/>
            <person name="Kuo A."/>
            <person name="Liang C."/>
            <person name="Lipzen A."/>
            <person name="Lutzoni F."/>
            <person name="Magnuson J."/>
            <person name="Mondo S."/>
            <person name="Nolan M."/>
            <person name="Ohm R."/>
            <person name="Pangilinan J."/>
            <person name="Park H.-J."/>
            <person name="Ramirez L."/>
            <person name="Alfaro M."/>
            <person name="Sun H."/>
            <person name="Tritt A."/>
            <person name="Yoshinaga Y."/>
            <person name="Zwiers L.-H."/>
            <person name="Turgeon B."/>
            <person name="Goodwin S."/>
            <person name="Spatafora J."/>
            <person name="Crous P."/>
            <person name="Grigoriev I."/>
        </authorList>
    </citation>
    <scope>NUCLEOTIDE SEQUENCE</scope>
    <source>
        <strain evidence="2">CBS 125425</strain>
    </source>
</reference>
<gene>
    <name evidence="2" type="ORF">EJ04DRAFT_577789</name>
</gene>
<evidence type="ECO:0000313" key="2">
    <source>
        <dbReference type="EMBL" id="KAF2733256.1"/>
    </source>
</evidence>
<proteinExistence type="predicted"/>
<dbReference type="Proteomes" id="UP000799444">
    <property type="component" value="Unassembled WGS sequence"/>
</dbReference>